<dbReference type="InterPro" id="IPR011047">
    <property type="entry name" value="Quinoprotein_ADH-like_sf"/>
</dbReference>
<dbReference type="PANTHER" id="PTHR34512">
    <property type="entry name" value="CELL SURFACE PROTEIN"/>
    <property type="match status" value="1"/>
</dbReference>
<dbReference type="PANTHER" id="PTHR34512:SF30">
    <property type="entry name" value="OUTER MEMBRANE PROTEIN ASSEMBLY FACTOR BAMB"/>
    <property type="match status" value="1"/>
</dbReference>
<reference evidence="3 4" key="1">
    <citation type="submission" date="2018-02" db="EMBL/GenBank/DDBJ databases">
        <title>Comparative genomes isolates from brazilian mangrove.</title>
        <authorList>
            <person name="Araujo J.E."/>
            <person name="Taketani R.G."/>
            <person name="Silva M.C.P."/>
            <person name="Loureco M.V."/>
            <person name="Andreote F.D."/>
        </authorList>
    </citation>
    <scope>NUCLEOTIDE SEQUENCE [LARGE SCALE GENOMIC DNA]</scope>
    <source>
        <strain evidence="3 4">Nap-Phe MGV</strain>
    </source>
</reference>
<dbReference type="Pfam" id="PF13360">
    <property type="entry name" value="PQQ_2"/>
    <property type="match status" value="1"/>
</dbReference>
<evidence type="ECO:0000313" key="4">
    <source>
        <dbReference type="Proteomes" id="UP000237819"/>
    </source>
</evidence>
<dbReference type="InterPro" id="IPR002372">
    <property type="entry name" value="PQQ_rpt_dom"/>
</dbReference>
<accession>A0A2S8GLU6</accession>
<name>A0A2S8GLU6_9BACT</name>
<dbReference type="OrthoDB" id="229752at2"/>
<sequence>MSASLLRTLWYAPFVASLSLVSLVHAEDWPQWRGPDRDGISSETGLLKEWPSEGPKLVWQLNDLGDGYGAVSVADGTIFMVVNEGLDDELVKAIDVDSKQVLWETRIGKVGNPDQRPSYPAARSTPTADGEMVYALGSDGDLACLKAKSGEVVWRKNVREEFDGKPGTWAYSESPLIDGDKVVVTPGGEKAGIVALDKKTGETIWKADVSKMGAAAYASIMPASAEGKKQYVAFMGNGLVGVSAEDGKFLWSYDHTKGIANMPTPVVAGDVVYSGGSRAGGGAVKLLLKEDGVVAEEIYFDPKLPTAIGGSVKVDGYLYGCSNSTIICADFTTGEIKWQERISAASSILYADGRLYLHAEDGKVMMVAASPEAYHEISCFTLPNQPEGTGKEWAYPALANGKLYVRQHGSLWCYEVK</sequence>
<dbReference type="Proteomes" id="UP000237819">
    <property type="component" value="Unassembled WGS sequence"/>
</dbReference>
<gene>
    <name evidence="3" type="ORF">C5Y93_13230</name>
</gene>
<evidence type="ECO:0000256" key="1">
    <source>
        <dbReference type="SAM" id="SignalP"/>
    </source>
</evidence>
<keyword evidence="1" id="KW-0732">Signal</keyword>
<dbReference type="AlphaFoldDB" id="A0A2S8GLU6"/>
<dbReference type="InterPro" id="IPR018391">
    <property type="entry name" value="PQQ_b-propeller_rpt"/>
</dbReference>
<feature type="signal peptide" evidence="1">
    <location>
        <begin position="1"/>
        <end position="26"/>
    </location>
</feature>
<dbReference type="EMBL" id="PUHZ01000014">
    <property type="protein sequence ID" value="PQO45409.1"/>
    <property type="molecule type" value="Genomic_DNA"/>
</dbReference>
<dbReference type="InterPro" id="IPR015943">
    <property type="entry name" value="WD40/YVTN_repeat-like_dom_sf"/>
</dbReference>
<dbReference type="SMART" id="SM00564">
    <property type="entry name" value="PQQ"/>
    <property type="match status" value="6"/>
</dbReference>
<dbReference type="Gene3D" id="2.130.10.10">
    <property type="entry name" value="YVTN repeat-like/Quinoprotein amine dehydrogenase"/>
    <property type="match status" value="1"/>
</dbReference>
<evidence type="ECO:0000313" key="3">
    <source>
        <dbReference type="EMBL" id="PQO45409.1"/>
    </source>
</evidence>
<feature type="chain" id="PRO_5015664897" description="Pyrrolo-quinoline quinone repeat domain-containing protein" evidence="1">
    <location>
        <begin position="27"/>
        <end position="417"/>
    </location>
</feature>
<organism evidence="3 4">
    <name type="scientific">Blastopirellula marina</name>
    <dbReference type="NCBI Taxonomy" id="124"/>
    <lineage>
        <taxon>Bacteria</taxon>
        <taxon>Pseudomonadati</taxon>
        <taxon>Planctomycetota</taxon>
        <taxon>Planctomycetia</taxon>
        <taxon>Pirellulales</taxon>
        <taxon>Pirellulaceae</taxon>
        <taxon>Blastopirellula</taxon>
    </lineage>
</organism>
<comment type="caution">
    <text evidence="3">The sequence shown here is derived from an EMBL/GenBank/DDBJ whole genome shotgun (WGS) entry which is preliminary data.</text>
</comment>
<dbReference type="SUPFAM" id="SSF50998">
    <property type="entry name" value="Quinoprotein alcohol dehydrogenase-like"/>
    <property type="match status" value="1"/>
</dbReference>
<proteinExistence type="predicted"/>
<dbReference type="RefSeq" id="WP_105335900.1">
    <property type="nucleotide sequence ID" value="NZ_PUHZ01000014.1"/>
</dbReference>
<protein>
    <recommendedName>
        <fullName evidence="2">Pyrrolo-quinoline quinone repeat domain-containing protein</fullName>
    </recommendedName>
</protein>
<feature type="domain" description="Pyrrolo-quinoline quinone repeat" evidence="2">
    <location>
        <begin position="88"/>
        <end position="339"/>
    </location>
</feature>
<evidence type="ECO:0000259" key="2">
    <source>
        <dbReference type="Pfam" id="PF13360"/>
    </source>
</evidence>